<dbReference type="HOGENOM" id="CLU_1916660_0_0_1"/>
<organism evidence="2 3">
    <name type="scientific">Aureobasidium melanogenum (strain CBS 110374)</name>
    <name type="common">Aureobasidium pullulans var. melanogenum</name>
    <dbReference type="NCBI Taxonomy" id="1043003"/>
    <lineage>
        <taxon>Eukaryota</taxon>
        <taxon>Fungi</taxon>
        <taxon>Dikarya</taxon>
        <taxon>Ascomycota</taxon>
        <taxon>Pezizomycotina</taxon>
        <taxon>Dothideomycetes</taxon>
        <taxon>Dothideomycetidae</taxon>
        <taxon>Dothideales</taxon>
        <taxon>Saccotheciaceae</taxon>
        <taxon>Aureobasidium</taxon>
    </lineage>
</organism>
<evidence type="ECO:0000313" key="3">
    <source>
        <dbReference type="Proteomes" id="UP000030672"/>
    </source>
</evidence>
<feature type="compositionally biased region" description="Low complexity" evidence="1">
    <location>
        <begin position="97"/>
        <end position="115"/>
    </location>
</feature>
<dbReference type="Proteomes" id="UP000030672">
    <property type="component" value="Unassembled WGS sequence"/>
</dbReference>
<feature type="region of interest" description="Disordered" evidence="1">
    <location>
        <begin position="76"/>
        <end position="118"/>
    </location>
</feature>
<evidence type="ECO:0000256" key="1">
    <source>
        <dbReference type="SAM" id="MobiDB-lite"/>
    </source>
</evidence>
<dbReference type="RefSeq" id="XP_040882966.1">
    <property type="nucleotide sequence ID" value="XM_041027620.1"/>
</dbReference>
<sequence length="132" mass="14894">MCPLDEKFEILIVREAGHYRAAIASKTSRRYLLSTTRLDHTVTTVLEFLLDVTAEYIRNKEDTFYYDTATSADEVDELDGSVPYTNNERTDEHICRSPSSSSSEYPSSSSGSPAPERATRESCIVFFSVMVF</sequence>
<dbReference type="AlphaFoldDB" id="A0A074VZI5"/>
<dbReference type="GeneID" id="63920993"/>
<reference evidence="2 3" key="1">
    <citation type="journal article" date="2014" name="BMC Genomics">
        <title>Genome sequencing of four Aureobasidium pullulans varieties: biotechnological potential, stress tolerance, and description of new species.</title>
        <authorList>
            <person name="Gostin Ar C."/>
            <person name="Ohm R.A."/>
            <person name="Kogej T."/>
            <person name="Sonjak S."/>
            <person name="Turk M."/>
            <person name="Zajc J."/>
            <person name="Zalar P."/>
            <person name="Grube M."/>
            <person name="Sun H."/>
            <person name="Han J."/>
            <person name="Sharma A."/>
            <person name="Chiniquy J."/>
            <person name="Ngan C.Y."/>
            <person name="Lipzen A."/>
            <person name="Barry K."/>
            <person name="Grigoriev I.V."/>
            <person name="Gunde-Cimerman N."/>
        </authorList>
    </citation>
    <scope>NUCLEOTIDE SEQUENCE [LARGE SCALE GENOMIC DNA]</scope>
    <source>
        <strain evidence="2 3">CBS 110374</strain>
    </source>
</reference>
<accession>A0A074VZI5</accession>
<dbReference type="EMBL" id="KL584826">
    <property type="protein sequence ID" value="KEQ65943.1"/>
    <property type="molecule type" value="Genomic_DNA"/>
</dbReference>
<proteinExistence type="predicted"/>
<keyword evidence="3" id="KW-1185">Reference proteome</keyword>
<protein>
    <submittedName>
        <fullName evidence="2">Uncharacterized protein</fullName>
    </submittedName>
</protein>
<evidence type="ECO:0000313" key="2">
    <source>
        <dbReference type="EMBL" id="KEQ65943.1"/>
    </source>
</evidence>
<name>A0A074VZI5_AURM1</name>
<gene>
    <name evidence="2" type="ORF">M437DRAFT_81786</name>
</gene>